<protein>
    <submittedName>
        <fullName evidence="3">Uncharacterized protein</fullName>
    </submittedName>
</protein>
<dbReference type="InterPro" id="IPR013328">
    <property type="entry name" value="6PGD_dom2"/>
</dbReference>
<accession>A0A1U9ZXK7</accession>
<dbReference type="AlphaFoldDB" id="A0A1U9ZXK7"/>
<keyword evidence="4" id="KW-1185">Reference proteome</keyword>
<reference evidence="4" key="1">
    <citation type="journal article" date="2017" name="Med. Chem. Commun.">
        <title>Nonomuraea sp. ATCC 55076 harbours the largest actinomycete chromosome to date and the kistamicin biosynthetic gene cluster.</title>
        <authorList>
            <person name="Nazari B."/>
            <person name="Forneris C.C."/>
            <person name="Gibson M.I."/>
            <person name="Moon K."/>
            <person name="Schramma K.R."/>
            <person name="Seyedsayamdost M.R."/>
        </authorList>
    </citation>
    <scope>NUCLEOTIDE SEQUENCE [LARGE SCALE GENOMIC DNA]</scope>
    <source>
        <strain evidence="4">ATCC 55076</strain>
    </source>
</reference>
<evidence type="ECO:0000313" key="4">
    <source>
        <dbReference type="Proteomes" id="UP000190797"/>
    </source>
</evidence>
<dbReference type="Pfam" id="PF03446">
    <property type="entry name" value="NAD_binding_2"/>
    <property type="match status" value="1"/>
</dbReference>
<evidence type="ECO:0000313" key="3">
    <source>
        <dbReference type="EMBL" id="AQZ62695.1"/>
    </source>
</evidence>
<dbReference type="EMBL" id="CP017717">
    <property type="protein sequence ID" value="AQZ62695.1"/>
    <property type="molecule type" value="Genomic_DNA"/>
</dbReference>
<dbReference type="InterPro" id="IPR036291">
    <property type="entry name" value="NAD(P)-bd_dom_sf"/>
</dbReference>
<dbReference type="InterPro" id="IPR006115">
    <property type="entry name" value="6PGDH_NADP-bd"/>
</dbReference>
<dbReference type="Pfam" id="PF21761">
    <property type="entry name" value="RedAm-like_C"/>
    <property type="match status" value="1"/>
</dbReference>
<gene>
    <name evidence="3" type="ORF">BKM31_15595</name>
</gene>
<dbReference type="Proteomes" id="UP000190797">
    <property type="component" value="Chromosome"/>
</dbReference>
<dbReference type="Gene3D" id="1.10.1040.10">
    <property type="entry name" value="N-(1-d-carboxylethyl)-l-norvaline Dehydrogenase, domain 2"/>
    <property type="match status" value="1"/>
</dbReference>
<dbReference type="PANTHER" id="PTHR43580:SF2">
    <property type="entry name" value="CYTOKINE-LIKE NUCLEAR FACTOR N-PAC"/>
    <property type="match status" value="1"/>
</dbReference>
<dbReference type="InterPro" id="IPR048666">
    <property type="entry name" value="RedAm-like_C"/>
</dbReference>
<dbReference type="SUPFAM" id="SSF51735">
    <property type="entry name" value="NAD(P)-binding Rossmann-fold domains"/>
    <property type="match status" value="1"/>
</dbReference>
<dbReference type="KEGG" id="noa:BKM31_15595"/>
<dbReference type="OrthoDB" id="5176214at2"/>
<dbReference type="STRING" id="1909395.BKM31_15595"/>
<sequence>MTKTSEHRIAVIGTGAIGSAVTRRLLEHGHDVVVWNRTPARLNPLATAGARPAASVSEAVSSATLTLLTLTDYTAVQECLAALDGDLSGRTIVAMCTGTPDDAERAARRVAALGASYLDAGVQAAPETIGTGAATILYGGSPEAFQRHRAVLELLSTPRFAGQAPQAAAIWDLTLFGLWYDAQLGLLRALDTVRAAGIDVTEFAASAADQLGHVVTGAPGTAAELLRAAYPAGPATLAEHLTVLRHLIGLRDGQVLGDGGLPAVAARIETLIAQGRESEGLTATIASTTAQAPARSA</sequence>
<dbReference type="Gene3D" id="3.40.50.720">
    <property type="entry name" value="NAD(P)-binding Rossmann-like Domain"/>
    <property type="match status" value="1"/>
</dbReference>
<dbReference type="InterPro" id="IPR029752">
    <property type="entry name" value="D-isomer_DH_CS1"/>
</dbReference>
<evidence type="ECO:0000259" key="2">
    <source>
        <dbReference type="Pfam" id="PF21761"/>
    </source>
</evidence>
<feature type="domain" description="6-phosphogluconate dehydrogenase NADP-binding" evidence="1">
    <location>
        <begin position="8"/>
        <end position="156"/>
    </location>
</feature>
<organism evidence="3 4">
    <name type="scientific">[Actinomadura] parvosata subsp. kistnae</name>
    <dbReference type="NCBI Taxonomy" id="1909395"/>
    <lineage>
        <taxon>Bacteria</taxon>
        <taxon>Bacillati</taxon>
        <taxon>Actinomycetota</taxon>
        <taxon>Actinomycetes</taxon>
        <taxon>Streptosporangiales</taxon>
        <taxon>Streptosporangiaceae</taxon>
        <taxon>Nonomuraea</taxon>
    </lineage>
</organism>
<dbReference type="PANTHER" id="PTHR43580">
    <property type="entry name" value="OXIDOREDUCTASE GLYR1-RELATED"/>
    <property type="match status" value="1"/>
</dbReference>
<dbReference type="InterPro" id="IPR051265">
    <property type="entry name" value="HIBADH-related_NP60_sf"/>
</dbReference>
<feature type="domain" description="NADPH-dependent reductive aminase-like C-terminal" evidence="2">
    <location>
        <begin position="166"/>
        <end position="286"/>
    </location>
</feature>
<dbReference type="GO" id="GO:0050661">
    <property type="term" value="F:NADP binding"/>
    <property type="evidence" value="ECO:0007669"/>
    <property type="project" value="InterPro"/>
</dbReference>
<name>A0A1U9ZXK7_9ACTN</name>
<evidence type="ECO:0000259" key="1">
    <source>
        <dbReference type="Pfam" id="PF03446"/>
    </source>
</evidence>
<dbReference type="PROSITE" id="PS00065">
    <property type="entry name" value="D_2_HYDROXYACID_DH_1"/>
    <property type="match status" value="1"/>
</dbReference>
<proteinExistence type="predicted"/>
<dbReference type="RefSeq" id="WP_080038874.1">
    <property type="nucleotide sequence ID" value="NZ_CP017717.1"/>
</dbReference>